<protein>
    <submittedName>
        <fullName evidence="2">Uncharacterized protein</fullName>
    </submittedName>
</protein>
<feature type="transmembrane region" description="Helical" evidence="1">
    <location>
        <begin position="12"/>
        <end position="33"/>
    </location>
</feature>
<keyword evidence="1" id="KW-0812">Transmembrane</keyword>
<reference evidence="2" key="1">
    <citation type="submission" date="2009-10" db="EMBL/GenBank/DDBJ databases">
        <title>Diversity of trophic interactions inside an arsenic-rich microbial ecosystem.</title>
        <authorList>
            <person name="Bertin P.N."/>
            <person name="Heinrich-Salmeron A."/>
            <person name="Pelletier E."/>
            <person name="Goulhen-Chollet F."/>
            <person name="Arsene-Ploetze F."/>
            <person name="Gallien S."/>
            <person name="Calteau A."/>
            <person name="Vallenet D."/>
            <person name="Casiot C."/>
            <person name="Chane-Woon-Ming B."/>
            <person name="Giloteaux L."/>
            <person name="Barakat M."/>
            <person name="Bonnefoy V."/>
            <person name="Bruneel O."/>
            <person name="Chandler M."/>
            <person name="Cleiss J."/>
            <person name="Duran R."/>
            <person name="Elbaz-Poulichet F."/>
            <person name="Fonknechten N."/>
            <person name="Lauga B."/>
            <person name="Mornico D."/>
            <person name="Ortet P."/>
            <person name="Schaeffer C."/>
            <person name="Siguier P."/>
            <person name="Alexander Thil Smith A."/>
            <person name="Van Dorsselaer A."/>
            <person name="Weissenbach J."/>
            <person name="Medigue C."/>
            <person name="Le Paslier D."/>
        </authorList>
    </citation>
    <scope>NUCLEOTIDE SEQUENCE</scope>
</reference>
<comment type="caution">
    <text evidence="2">The sequence shown here is derived from an EMBL/GenBank/DDBJ whole genome shotgun (WGS) entry which is preliminary data.</text>
</comment>
<feature type="transmembrane region" description="Helical" evidence="1">
    <location>
        <begin position="39"/>
        <end position="61"/>
    </location>
</feature>
<gene>
    <name evidence="2" type="ORF">CARN2_1369</name>
</gene>
<evidence type="ECO:0000256" key="1">
    <source>
        <dbReference type="SAM" id="Phobius"/>
    </source>
</evidence>
<organism evidence="2">
    <name type="scientific">mine drainage metagenome</name>
    <dbReference type="NCBI Taxonomy" id="410659"/>
    <lineage>
        <taxon>unclassified sequences</taxon>
        <taxon>metagenomes</taxon>
        <taxon>ecological metagenomes</taxon>
    </lineage>
</organism>
<name>E6PNK8_9ZZZZ</name>
<dbReference type="EMBL" id="CABM01000027">
    <property type="protein sequence ID" value="CBH96510.1"/>
    <property type="molecule type" value="Genomic_DNA"/>
</dbReference>
<accession>E6PNK8</accession>
<dbReference type="AlphaFoldDB" id="E6PNK8"/>
<evidence type="ECO:0000313" key="2">
    <source>
        <dbReference type="EMBL" id="CBH96510.1"/>
    </source>
</evidence>
<proteinExistence type="predicted"/>
<keyword evidence="1" id="KW-1133">Transmembrane helix</keyword>
<sequence length="117" mass="12342">MLDKMDKIRVAHFRIRVTLFCMIFGALLAGGGYLAHEQLLAAAVSFTLGSALNALGVGHWFIQHTHGAFAVGALFYQSMQPGGFGWTKAMEAAGAGAFLGLLIPASLFSIKKGAENA</sequence>
<keyword evidence="1" id="KW-0472">Membrane</keyword>